<dbReference type="AlphaFoldDB" id="A0A5C8HUI8"/>
<dbReference type="CDD" id="cd06580">
    <property type="entry name" value="TM_PBP1_transp_TpRbsC_like"/>
    <property type="match status" value="1"/>
</dbReference>
<dbReference type="InterPro" id="IPR001851">
    <property type="entry name" value="ABC_transp_permease"/>
</dbReference>
<gene>
    <name evidence="8" type="ORF">FVP60_04015</name>
</gene>
<keyword evidence="5 7" id="KW-0472">Membrane</keyword>
<dbReference type="Pfam" id="PF02653">
    <property type="entry name" value="BPD_transp_2"/>
    <property type="match status" value="1"/>
</dbReference>
<dbReference type="GO" id="GO:0022857">
    <property type="term" value="F:transmembrane transporter activity"/>
    <property type="evidence" value="ECO:0007669"/>
    <property type="project" value="InterPro"/>
</dbReference>
<feature type="transmembrane region" description="Helical" evidence="7">
    <location>
        <begin position="307"/>
        <end position="328"/>
    </location>
</feature>
<dbReference type="Proteomes" id="UP000321196">
    <property type="component" value="Unassembled WGS sequence"/>
</dbReference>
<evidence type="ECO:0000313" key="8">
    <source>
        <dbReference type="EMBL" id="TXK06701.1"/>
    </source>
</evidence>
<feature type="transmembrane region" description="Helical" evidence="7">
    <location>
        <begin position="131"/>
        <end position="156"/>
    </location>
</feature>
<protein>
    <submittedName>
        <fullName evidence="8">ABC transporter permease</fullName>
    </submittedName>
</protein>
<feature type="transmembrane region" description="Helical" evidence="7">
    <location>
        <begin position="266"/>
        <end position="287"/>
    </location>
</feature>
<dbReference type="EMBL" id="VRSW01000001">
    <property type="protein sequence ID" value="TXK06701.1"/>
    <property type="molecule type" value="Genomic_DNA"/>
</dbReference>
<name>A0A5C8HUI8_9MICO</name>
<keyword evidence="3 7" id="KW-0812">Transmembrane</keyword>
<evidence type="ECO:0000256" key="4">
    <source>
        <dbReference type="ARBA" id="ARBA00022989"/>
    </source>
</evidence>
<feature type="transmembrane region" description="Helical" evidence="7">
    <location>
        <begin position="216"/>
        <end position="236"/>
    </location>
</feature>
<dbReference type="OrthoDB" id="45037at2"/>
<evidence type="ECO:0000256" key="5">
    <source>
        <dbReference type="ARBA" id="ARBA00023136"/>
    </source>
</evidence>
<organism evidence="8 9">
    <name type="scientific">Microbacterium mitrae</name>
    <dbReference type="NCBI Taxonomy" id="664640"/>
    <lineage>
        <taxon>Bacteria</taxon>
        <taxon>Bacillati</taxon>
        <taxon>Actinomycetota</taxon>
        <taxon>Actinomycetes</taxon>
        <taxon>Micrococcales</taxon>
        <taxon>Microbacteriaceae</taxon>
        <taxon>Microbacterium</taxon>
    </lineage>
</organism>
<evidence type="ECO:0000256" key="7">
    <source>
        <dbReference type="SAM" id="Phobius"/>
    </source>
</evidence>
<evidence type="ECO:0000256" key="3">
    <source>
        <dbReference type="ARBA" id="ARBA00022692"/>
    </source>
</evidence>
<keyword evidence="4 7" id="KW-1133">Transmembrane helix</keyword>
<feature type="region of interest" description="Disordered" evidence="6">
    <location>
        <begin position="446"/>
        <end position="468"/>
    </location>
</feature>
<evidence type="ECO:0000256" key="2">
    <source>
        <dbReference type="ARBA" id="ARBA00022475"/>
    </source>
</evidence>
<dbReference type="GO" id="GO:0005886">
    <property type="term" value="C:plasma membrane"/>
    <property type="evidence" value="ECO:0007669"/>
    <property type="project" value="UniProtKB-SubCell"/>
</dbReference>
<keyword evidence="9" id="KW-1185">Reference proteome</keyword>
<evidence type="ECO:0000256" key="6">
    <source>
        <dbReference type="SAM" id="MobiDB-lite"/>
    </source>
</evidence>
<accession>A0A5C8HUI8</accession>
<feature type="transmembrane region" description="Helical" evidence="7">
    <location>
        <begin position="340"/>
        <end position="362"/>
    </location>
</feature>
<dbReference type="PANTHER" id="PTHR47089:SF1">
    <property type="entry name" value="GUANOSINE ABC TRANSPORTER PERMEASE PROTEIN NUPP"/>
    <property type="match status" value="1"/>
</dbReference>
<feature type="transmembrane region" description="Helical" evidence="7">
    <location>
        <begin position="177"/>
        <end position="196"/>
    </location>
</feature>
<dbReference type="PANTHER" id="PTHR47089">
    <property type="entry name" value="ABC TRANSPORTER, PERMEASE PROTEIN"/>
    <property type="match status" value="1"/>
</dbReference>
<comment type="caution">
    <text evidence="8">The sequence shown here is derived from an EMBL/GenBank/DDBJ whole genome shotgun (WGS) entry which is preliminary data.</text>
</comment>
<proteinExistence type="predicted"/>
<reference evidence="8 9" key="1">
    <citation type="submission" date="2019-08" db="EMBL/GenBank/DDBJ databases">
        <authorList>
            <person name="Dong K."/>
        </authorList>
    </citation>
    <scope>NUCLEOTIDE SEQUENCE [LARGE SCALE GENOMIC DNA]</scope>
    <source>
        <strain evidence="8 9">M4-8</strain>
    </source>
</reference>
<comment type="subcellular location">
    <subcellularLocation>
        <location evidence="1">Cell membrane</location>
        <topology evidence="1">Multi-pass membrane protein</topology>
    </subcellularLocation>
</comment>
<evidence type="ECO:0000313" key="9">
    <source>
        <dbReference type="Proteomes" id="UP000321196"/>
    </source>
</evidence>
<keyword evidence="2" id="KW-1003">Cell membrane</keyword>
<evidence type="ECO:0000256" key="1">
    <source>
        <dbReference type="ARBA" id="ARBA00004651"/>
    </source>
</evidence>
<sequence>MMSQFPVVLGAFVLAIVAGSLLIVFTNADVQAAAGYFFAKPQDMLSAAGNAISEAYSALFRGAIYDYTKPTFEQGIASLMNSLHEATPLIAAGLGVGLAFRVGMFNIGGQGQILLAAAGAGWVATRMELPAGIHLIVALVVGIAFGALWAGIAGILKARTGAHEVIVTIMLNHVARYLLLFALGTQWLLQAIGSSNVKSGYMAETAVLPKLFGDQYRVTVGLLIAIAAVFFVWWLLEKSSLGFRMRVVGQNPAAARTAGINVGRMYFLGMLIAGALVGIAGVTLALSSKAPFGDGVDAGIGFDAITVALLGGSTPFGILAAGLLFGMFQAGSVTMKIAQVPAELVDIVLALIVLFIAAPPLVRAIFGLPKPGKPSRKERKARKSAAADRASLVAAAAGTVTAVTTETLVTDAAGSEVVTDVAVEITPEVIAEDAADAQVLTDLAEGNVEPVESDAVGVDPIDEEGSEK</sequence>